<dbReference type="EMBL" id="CP060016">
    <property type="protein sequence ID" value="UNB97333.1"/>
    <property type="molecule type" value="Genomic_DNA"/>
</dbReference>
<evidence type="ECO:0000313" key="4">
    <source>
        <dbReference type="Proteomes" id="UP001162885"/>
    </source>
</evidence>
<dbReference type="RefSeq" id="WP_077739223.1">
    <property type="nucleotide sequence ID" value="NZ_AP022579.1"/>
</dbReference>
<sequence>MSLSDPRAALDRQSSFLGYLLGLAAVSRAVHALAGDGTASAPPRPTDDFVHALLGLASLGTAVERLAESAPAQSVPVGPTIDVSRWLR</sequence>
<name>A0AAX2ZQQ2_9MYCO</name>
<keyword evidence="3" id="KW-1185">Reference proteome</keyword>
<evidence type="ECO:0000313" key="3">
    <source>
        <dbReference type="Proteomes" id="UP000466683"/>
    </source>
</evidence>
<dbReference type="Proteomes" id="UP001162885">
    <property type="component" value="Chromosome"/>
</dbReference>
<reference evidence="2 4" key="3">
    <citation type="journal article" date="2022" name="BMC Genomics">
        <title>Comparative genome analysis of mycobacteria focusing on tRNA and non-coding RNA.</title>
        <authorList>
            <person name="Behra P.R.K."/>
            <person name="Pettersson B.M.F."/>
            <person name="Ramesh M."/>
            <person name="Das S."/>
            <person name="Dasgupta S."/>
            <person name="Kirsebom L.A."/>
        </authorList>
    </citation>
    <scope>NUCLEOTIDE SEQUENCE [LARGE SCALE GENOMIC DNA]</scope>
    <source>
        <strain evidence="2 4">DSM 44677</strain>
    </source>
</reference>
<evidence type="ECO:0000313" key="2">
    <source>
        <dbReference type="EMBL" id="UNB97333.1"/>
    </source>
</evidence>
<evidence type="ECO:0000313" key="1">
    <source>
        <dbReference type="EMBL" id="BBX93003.1"/>
    </source>
</evidence>
<dbReference type="Proteomes" id="UP000466683">
    <property type="component" value="Chromosome"/>
</dbReference>
<proteinExistence type="predicted"/>
<accession>A0AAX2ZQQ2</accession>
<reference evidence="1 3" key="1">
    <citation type="journal article" date="2019" name="Emerg. Microbes Infect.">
        <title>Comprehensive subspecies identification of 175 nontuberculous mycobacteria species based on 7547 genomic profiles.</title>
        <authorList>
            <person name="Matsumoto Y."/>
            <person name="Kinjo T."/>
            <person name="Motooka D."/>
            <person name="Nabeya D."/>
            <person name="Jung N."/>
            <person name="Uechi K."/>
            <person name="Horii T."/>
            <person name="Iida T."/>
            <person name="Fujita J."/>
            <person name="Nakamura S."/>
        </authorList>
    </citation>
    <scope>NUCLEOTIDE SEQUENCE [LARGE SCALE GENOMIC DNA]</scope>
    <source>
        <strain evidence="1 3">JCM 15653</strain>
    </source>
</reference>
<dbReference type="EMBL" id="AP022579">
    <property type="protein sequence ID" value="BBX93003.1"/>
    <property type="molecule type" value="Genomic_DNA"/>
</dbReference>
<reference evidence="1" key="2">
    <citation type="submission" date="2020-02" db="EMBL/GenBank/DDBJ databases">
        <authorList>
            <person name="Matsumoto Y."/>
            <person name="Motooka D."/>
            <person name="Nakamura S."/>
        </authorList>
    </citation>
    <scope>NUCLEOTIDE SEQUENCE</scope>
    <source>
        <strain evidence="1">JCM 15653</strain>
    </source>
</reference>
<dbReference type="AlphaFoldDB" id="A0AAX2ZQQ2"/>
<organism evidence="2 4">
    <name type="scientific">Mycolicibacterium boenickei</name>
    <dbReference type="NCBI Taxonomy" id="146017"/>
    <lineage>
        <taxon>Bacteria</taxon>
        <taxon>Bacillati</taxon>
        <taxon>Actinomycetota</taxon>
        <taxon>Actinomycetes</taxon>
        <taxon>Mycobacteriales</taxon>
        <taxon>Mycobacteriaceae</taxon>
        <taxon>Mycolicibacterium</taxon>
    </lineage>
</organism>
<protein>
    <submittedName>
        <fullName evidence="2">Uncharacterized protein</fullName>
    </submittedName>
</protein>
<gene>
    <name evidence="2" type="ORF">H5U98_17100</name>
    <name evidence="1" type="ORF">MBOE_46520</name>
</gene>